<evidence type="ECO:0000313" key="12">
    <source>
        <dbReference type="EMBL" id="HEB96693.1"/>
    </source>
</evidence>
<evidence type="ECO:0000259" key="10">
    <source>
        <dbReference type="Pfam" id="PF25988"/>
    </source>
</evidence>
<evidence type="ECO:0000259" key="11">
    <source>
        <dbReference type="Pfam" id="PF26002"/>
    </source>
</evidence>
<dbReference type="PROSITE" id="PS00543">
    <property type="entry name" value="HLYD_FAMILY"/>
    <property type="match status" value="1"/>
</dbReference>
<comment type="subcellular location">
    <subcellularLocation>
        <location evidence="1 9">Cell inner membrane</location>
        <topology evidence="1 9">Single-pass membrane protein</topology>
    </subcellularLocation>
</comment>
<dbReference type="NCBIfam" id="TIGR01843">
    <property type="entry name" value="type_I_hlyD"/>
    <property type="match status" value="1"/>
</dbReference>
<name>A0A831W5V3_9GAMM</name>
<dbReference type="Pfam" id="PF26002">
    <property type="entry name" value="Beta-barrel_AprE"/>
    <property type="match status" value="1"/>
</dbReference>
<dbReference type="InterPro" id="IPR050739">
    <property type="entry name" value="MFP"/>
</dbReference>
<dbReference type="PANTHER" id="PTHR30386">
    <property type="entry name" value="MEMBRANE FUSION SUBUNIT OF EMRAB-TOLC MULTIDRUG EFFLUX PUMP"/>
    <property type="match status" value="1"/>
</dbReference>
<feature type="domain" description="AprE-like beta-barrel" evidence="11">
    <location>
        <begin position="334"/>
        <end position="423"/>
    </location>
</feature>
<comment type="caution">
    <text evidence="12">The sequence shown here is derived from an EMBL/GenBank/DDBJ whole genome shotgun (WGS) entry which is preliminary data.</text>
</comment>
<comment type="similarity">
    <text evidence="2 9">Belongs to the membrane fusion protein (MFP) (TC 8.A.1) family.</text>
</comment>
<keyword evidence="8 9" id="KW-0472">Membrane</keyword>
<evidence type="ECO:0000256" key="6">
    <source>
        <dbReference type="ARBA" id="ARBA00022692"/>
    </source>
</evidence>
<evidence type="ECO:0000256" key="5">
    <source>
        <dbReference type="ARBA" id="ARBA00022519"/>
    </source>
</evidence>
<dbReference type="AlphaFoldDB" id="A0A831W5V3"/>
<dbReference type="EMBL" id="DRKP01000112">
    <property type="protein sequence ID" value="HEB96693.1"/>
    <property type="molecule type" value="Genomic_DNA"/>
</dbReference>
<dbReference type="Proteomes" id="UP000886251">
    <property type="component" value="Unassembled WGS sequence"/>
</dbReference>
<evidence type="ECO:0000256" key="1">
    <source>
        <dbReference type="ARBA" id="ARBA00004377"/>
    </source>
</evidence>
<keyword evidence="4 9" id="KW-1003">Cell membrane</keyword>
<dbReference type="InterPro" id="IPR059040">
    <property type="entry name" value="HH_CyaD-like"/>
</dbReference>
<evidence type="ECO:0000256" key="7">
    <source>
        <dbReference type="ARBA" id="ARBA00022989"/>
    </source>
</evidence>
<dbReference type="PANTHER" id="PTHR30386:SF27">
    <property type="entry name" value="MEMBRANE FUSION PROTEIN (MFP) FAMILY PROTEIN"/>
    <property type="match status" value="1"/>
</dbReference>
<evidence type="ECO:0000256" key="4">
    <source>
        <dbReference type="ARBA" id="ARBA00022475"/>
    </source>
</evidence>
<evidence type="ECO:0000256" key="3">
    <source>
        <dbReference type="ARBA" id="ARBA00022448"/>
    </source>
</evidence>
<dbReference type="InterPro" id="IPR006144">
    <property type="entry name" value="Secretion_HlyD_CS"/>
</dbReference>
<feature type="transmembrane region" description="Helical" evidence="9">
    <location>
        <begin position="38"/>
        <end position="56"/>
    </location>
</feature>
<dbReference type="GO" id="GO:0005886">
    <property type="term" value="C:plasma membrane"/>
    <property type="evidence" value="ECO:0007669"/>
    <property type="project" value="UniProtKB-SubCell"/>
</dbReference>
<dbReference type="SUPFAM" id="SSF111369">
    <property type="entry name" value="HlyD-like secretion proteins"/>
    <property type="match status" value="1"/>
</dbReference>
<protein>
    <recommendedName>
        <fullName evidence="9">Membrane fusion protein (MFP) family protein</fullName>
    </recommendedName>
</protein>
<reference evidence="12" key="1">
    <citation type="journal article" date="2020" name="mSystems">
        <title>Genome- and Community-Level Interaction Insights into Carbon Utilization and Element Cycling Functions of Hydrothermarchaeota in Hydrothermal Sediment.</title>
        <authorList>
            <person name="Zhou Z."/>
            <person name="Liu Y."/>
            <person name="Xu W."/>
            <person name="Pan J."/>
            <person name="Luo Z.H."/>
            <person name="Li M."/>
        </authorList>
    </citation>
    <scope>NUCLEOTIDE SEQUENCE [LARGE SCALE GENOMIC DNA]</scope>
    <source>
        <strain evidence="12">HyVt-443</strain>
    </source>
</reference>
<dbReference type="Pfam" id="PF25988">
    <property type="entry name" value="HH_CyaD"/>
    <property type="match status" value="1"/>
</dbReference>
<dbReference type="GO" id="GO:0009306">
    <property type="term" value="P:protein secretion"/>
    <property type="evidence" value="ECO:0007669"/>
    <property type="project" value="InterPro"/>
</dbReference>
<feature type="domain" description="CyaD-like alpha-helical hairpin" evidence="10">
    <location>
        <begin position="107"/>
        <end position="291"/>
    </location>
</feature>
<keyword evidence="6 9" id="KW-0812">Transmembrane</keyword>
<organism evidence="12 13">
    <name type="scientific">Sedimenticola thiotaurini</name>
    <dbReference type="NCBI Taxonomy" id="1543721"/>
    <lineage>
        <taxon>Bacteria</taxon>
        <taxon>Pseudomonadati</taxon>
        <taxon>Pseudomonadota</taxon>
        <taxon>Gammaproteobacteria</taxon>
        <taxon>Chromatiales</taxon>
        <taxon>Sedimenticolaceae</taxon>
        <taxon>Sedimenticola</taxon>
    </lineage>
</organism>
<dbReference type="Gene3D" id="2.40.30.170">
    <property type="match status" value="1"/>
</dbReference>
<evidence type="ECO:0000256" key="8">
    <source>
        <dbReference type="ARBA" id="ARBA00023136"/>
    </source>
</evidence>
<evidence type="ECO:0000256" key="2">
    <source>
        <dbReference type="ARBA" id="ARBA00009477"/>
    </source>
</evidence>
<sequence length="446" mass="50389">MNIEPVAPRHPLRRQDLLEFLPALAEIQETPPRPAGRLLTWLIVALVTLGIAWATVGEVDIVSRAPGRLVVQGHNKVIQPLEAGVVERLYVREGQRVDRGELLIRLDATDETAEIERLQQERDYQRTLVARVTALLRRLDTGDAKAGDVTAGAETDALYRARWTEFRTGLEVLEQESSRERAVLARIEEEIRKAQAILPLVSEQSASYRTLSETNHGSRIQWLQQEQKRLEQRHDLSLLQRRLHEQEAVLAQLERRRAAHVATFRSRLLQQRSEAGRLLGMLEQRLVQLRQAKARRELRAPVSGTVQQLAIHTVGGVVTPAQRLMVIVPSVQRLVAEARVLNRDAGFVHEGMKAEMKLEAFPFTRYGTVPVVLEQLSGDAVGDERLGLVYQARFGIIQEELEKGESGIRLAPGMALTVEIVTGRRRLIDFLLAPLMQHLQEGLRER</sequence>
<dbReference type="InterPro" id="IPR058982">
    <property type="entry name" value="Beta-barrel_AprE"/>
</dbReference>
<keyword evidence="3 9" id="KW-0813">Transport</keyword>
<dbReference type="Gene3D" id="2.40.50.100">
    <property type="match status" value="1"/>
</dbReference>
<keyword evidence="5 9" id="KW-0997">Cell inner membrane</keyword>
<keyword evidence="7 9" id="KW-1133">Transmembrane helix</keyword>
<gene>
    <name evidence="12" type="ORF">ENI96_09730</name>
</gene>
<accession>A0A831W5V3</accession>
<dbReference type="InterPro" id="IPR010129">
    <property type="entry name" value="T1SS_HlyD"/>
</dbReference>
<proteinExistence type="inferred from homology"/>
<evidence type="ECO:0000313" key="13">
    <source>
        <dbReference type="Proteomes" id="UP000886251"/>
    </source>
</evidence>
<dbReference type="PRINTS" id="PR01490">
    <property type="entry name" value="RTXTOXIND"/>
</dbReference>
<evidence type="ECO:0000256" key="9">
    <source>
        <dbReference type="RuleBase" id="RU365093"/>
    </source>
</evidence>